<dbReference type="Proteomes" id="UP000529783">
    <property type="component" value="Unassembled WGS sequence"/>
</dbReference>
<gene>
    <name evidence="1" type="ORF">BJY14_001563</name>
</gene>
<organism evidence="1 2">
    <name type="scientific">Actinomadura luteofluorescens</name>
    <dbReference type="NCBI Taxonomy" id="46163"/>
    <lineage>
        <taxon>Bacteria</taxon>
        <taxon>Bacillati</taxon>
        <taxon>Actinomycetota</taxon>
        <taxon>Actinomycetes</taxon>
        <taxon>Streptosporangiales</taxon>
        <taxon>Thermomonosporaceae</taxon>
        <taxon>Actinomadura</taxon>
    </lineage>
</organism>
<accession>A0A7Y9JE57</accession>
<evidence type="ECO:0000313" key="2">
    <source>
        <dbReference type="Proteomes" id="UP000529783"/>
    </source>
</evidence>
<sequence length="122" mass="13457">MDPAGDRWGVPTWSWGQAPAHLLTRAQLRDRGLCPGGQPVAGQILWRSRRAARDGWTRAAYLYDVRLAKPRRPATPAQLRALAKALAARRTCPRCGRDAGYVLPQRIGACLTCADPWELGRA</sequence>
<reference evidence="1 2" key="1">
    <citation type="submission" date="2020-07" db="EMBL/GenBank/DDBJ databases">
        <title>Sequencing the genomes of 1000 actinobacteria strains.</title>
        <authorList>
            <person name="Klenk H.-P."/>
        </authorList>
    </citation>
    <scope>NUCLEOTIDE SEQUENCE [LARGE SCALE GENOMIC DNA]</scope>
    <source>
        <strain evidence="1 2">DSM 40398</strain>
    </source>
</reference>
<dbReference type="AlphaFoldDB" id="A0A7Y9JE57"/>
<dbReference type="RefSeq" id="WP_246395843.1">
    <property type="nucleotide sequence ID" value="NZ_JACCBA010000001.1"/>
</dbReference>
<comment type="caution">
    <text evidence="1">The sequence shown here is derived from an EMBL/GenBank/DDBJ whole genome shotgun (WGS) entry which is preliminary data.</text>
</comment>
<keyword evidence="2" id="KW-1185">Reference proteome</keyword>
<dbReference type="InterPro" id="IPR048142">
    <property type="entry name" value="QRL_CxxC_CxxC"/>
</dbReference>
<dbReference type="NCBIfam" id="NF041638">
    <property type="entry name" value="QRL_CxxC_CxxC"/>
    <property type="match status" value="1"/>
</dbReference>
<evidence type="ECO:0000313" key="1">
    <source>
        <dbReference type="EMBL" id="NYD45580.1"/>
    </source>
</evidence>
<dbReference type="EMBL" id="JACCBA010000001">
    <property type="protein sequence ID" value="NYD45580.1"/>
    <property type="molecule type" value="Genomic_DNA"/>
</dbReference>
<proteinExistence type="predicted"/>
<name>A0A7Y9JE57_9ACTN</name>
<protein>
    <submittedName>
        <fullName evidence="1">Uncharacterized protein</fullName>
    </submittedName>
</protein>